<dbReference type="InterPro" id="IPR051826">
    <property type="entry name" value="E3_ubiquitin-ligase_domain"/>
</dbReference>
<comment type="caution">
    <text evidence="7">The sequence shown here is derived from an EMBL/GenBank/DDBJ whole genome shotgun (WGS) entry which is preliminary data.</text>
</comment>
<dbReference type="CDD" id="cd16454">
    <property type="entry name" value="RING-H2_PA-TM-RING"/>
    <property type="match status" value="1"/>
</dbReference>
<evidence type="ECO:0000313" key="7">
    <source>
        <dbReference type="EMBL" id="KAJ2683094.1"/>
    </source>
</evidence>
<keyword evidence="5" id="KW-0472">Membrane</keyword>
<dbReference type="Proteomes" id="UP001151516">
    <property type="component" value="Unassembled WGS sequence"/>
</dbReference>
<proteinExistence type="predicted"/>
<keyword evidence="3" id="KW-0862">Zinc</keyword>
<dbReference type="SMART" id="SM00744">
    <property type="entry name" value="RINGv"/>
    <property type="match status" value="1"/>
</dbReference>
<keyword evidence="2 4" id="KW-0863">Zinc-finger</keyword>
<feature type="domain" description="RING-type" evidence="6">
    <location>
        <begin position="182"/>
        <end position="224"/>
    </location>
</feature>
<keyword evidence="1" id="KW-0479">Metal-binding</keyword>
<sequence>MYKAIYALLVIVWIAIVGGVFYLAARRYRRNRLLRSQGIDPDGQSPAAGSPKKVKRLLDNDEIQALPVVTLTEDDIQRSKRLAHHRPLTVPLPPPDAALSNQSHATMSCSPPPIGADPLAALPNAVTIPPTIPLADSCVLTPTDAMSPASTLPAIGNNTPKHGDDDNALAPSDQAPIHEENCAVCLEDFSAGEDVRRLPCRHFFHVACIDPWLSERSSTCPLCNFDVAQPLVIVSPA</sequence>
<dbReference type="PROSITE" id="PS50089">
    <property type="entry name" value="ZF_RING_2"/>
    <property type="match status" value="1"/>
</dbReference>
<dbReference type="OrthoDB" id="8062037at2759"/>
<evidence type="ECO:0000313" key="8">
    <source>
        <dbReference type="Proteomes" id="UP001151516"/>
    </source>
</evidence>
<dbReference type="EMBL" id="JANBTX010000323">
    <property type="protein sequence ID" value="KAJ2683094.1"/>
    <property type="molecule type" value="Genomic_DNA"/>
</dbReference>
<dbReference type="SUPFAM" id="SSF57850">
    <property type="entry name" value="RING/U-box"/>
    <property type="match status" value="1"/>
</dbReference>
<dbReference type="Gene3D" id="3.30.40.10">
    <property type="entry name" value="Zinc/RING finger domain, C3HC4 (zinc finger)"/>
    <property type="match status" value="1"/>
</dbReference>
<evidence type="ECO:0000256" key="1">
    <source>
        <dbReference type="ARBA" id="ARBA00022723"/>
    </source>
</evidence>
<accession>A0A9W8L2F6</accession>
<protein>
    <recommendedName>
        <fullName evidence="6">RING-type domain-containing protein</fullName>
    </recommendedName>
</protein>
<organism evidence="7 8">
    <name type="scientific">Coemansia spiralis</name>
    <dbReference type="NCBI Taxonomy" id="417178"/>
    <lineage>
        <taxon>Eukaryota</taxon>
        <taxon>Fungi</taxon>
        <taxon>Fungi incertae sedis</taxon>
        <taxon>Zoopagomycota</taxon>
        <taxon>Kickxellomycotina</taxon>
        <taxon>Kickxellomycetes</taxon>
        <taxon>Kickxellales</taxon>
        <taxon>Kickxellaceae</taxon>
        <taxon>Coemansia</taxon>
    </lineage>
</organism>
<reference evidence="7" key="1">
    <citation type="submission" date="2022-07" db="EMBL/GenBank/DDBJ databases">
        <title>Phylogenomic reconstructions and comparative analyses of Kickxellomycotina fungi.</title>
        <authorList>
            <person name="Reynolds N.K."/>
            <person name="Stajich J.E."/>
            <person name="Barry K."/>
            <person name="Grigoriev I.V."/>
            <person name="Crous P."/>
            <person name="Smith M.E."/>
        </authorList>
    </citation>
    <scope>NUCLEOTIDE SEQUENCE</scope>
    <source>
        <strain evidence="7">CBS 109367</strain>
    </source>
</reference>
<dbReference type="PANTHER" id="PTHR22765">
    <property type="entry name" value="RING FINGER AND PROTEASE ASSOCIATED DOMAIN-CONTAINING"/>
    <property type="match status" value="1"/>
</dbReference>
<dbReference type="GO" id="GO:0061630">
    <property type="term" value="F:ubiquitin protein ligase activity"/>
    <property type="evidence" value="ECO:0007669"/>
    <property type="project" value="TreeGrafter"/>
</dbReference>
<dbReference type="PANTHER" id="PTHR22765:SF416">
    <property type="entry name" value="E3 UBIQUITIN-PROTEIN LIGASE GODZILLA"/>
    <property type="match status" value="1"/>
</dbReference>
<dbReference type="GO" id="GO:0008270">
    <property type="term" value="F:zinc ion binding"/>
    <property type="evidence" value="ECO:0007669"/>
    <property type="project" value="UniProtKB-KW"/>
</dbReference>
<keyword evidence="8" id="KW-1185">Reference proteome</keyword>
<dbReference type="GO" id="GO:0006511">
    <property type="term" value="P:ubiquitin-dependent protein catabolic process"/>
    <property type="evidence" value="ECO:0007669"/>
    <property type="project" value="TreeGrafter"/>
</dbReference>
<dbReference type="InterPro" id="IPR011016">
    <property type="entry name" value="Znf_RING-CH"/>
</dbReference>
<evidence type="ECO:0000256" key="5">
    <source>
        <dbReference type="SAM" id="Phobius"/>
    </source>
</evidence>
<evidence type="ECO:0000256" key="3">
    <source>
        <dbReference type="ARBA" id="ARBA00022833"/>
    </source>
</evidence>
<evidence type="ECO:0000256" key="2">
    <source>
        <dbReference type="ARBA" id="ARBA00022771"/>
    </source>
</evidence>
<gene>
    <name evidence="7" type="ORF">IWW39_005693</name>
</gene>
<evidence type="ECO:0000256" key="4">
    <source>
        <dbReference type="PROSITE-ProRule" id="PRU00175"/>
    </source>
</evidence>
<feature type="transmembrane region" description="Helical" evidence="5">
    <location>
        <begin position="6"/>
        <end position="25"/>
    </location>
</feature>
<name>A0A9W8L2F6_9FUNG</name>
<dbReference type="AlphaFoldDB" id="A0A9W8L2F6"/>
<dbReference type="Pfam" id="PF13639">
    <property type="entry name" value="zf-RING_2"/>
    <property type="match status" value="1"/>
</dbReference>
<keyword evidence="5" id="KW-1133">Transmembrane helix</keyword>
<dbReference type="SMART" id="SM00184">
    <property type="entry name" value="RING"/>
    <property type="match status" value="1"/>
</dbReference>
<evidence type="ECO:0000259" key="6">
    <source>
        <dbReference type="PROSITE" id="PS50089"/>
    </source>
</evidence>
<dbReference type="GO" id="GO:0005737">
    <property type="term" value="C:cytoplasm"/>
    <property type="evidence" value="ECO:0007669"/>
    <property type="project" value="TreeGrafter"/>
</dbReference>
<dbReference type="InterPro" id="IPR013083">
    <property type="entry name" value="Znf_RING/FYVE/PHD"/>
</dbReference>
<dbReference type="InterPro" id="IPR001841">
    <property type="entry name" value="Znf_RING"/>
</dbReference>
<keyword evidence="5" id="KW-0812">Transmembrane</keyword>